<dbReference type="PANTHER" id="PTHR37162:SF1">
    <property type="entry name" value="BED-TYPE DOMAIN-CONTAINING PROTEIN"/>
    <property type="match status" value="1"/>
</dbReference>
<keyword evidence="4" id="KW-1185">Reference proteome</keyword>
<comment type="caution">
    <text evidence="3">The sequence shown here is derived from an EMBL/GenBank/DDBJ whole genome shotgun (WGS) entry which is preliminary data.</text>
</comment>
<sequence>MAAGGFEDTPVQPYQFEPESDPERDDAPKKVGNYGSDRTYLNVTHPPLEYSSSSSVDVPLTVPSAKLNPQEEFEKNMERLSNILVSYPSAEPQRSSASSWSFQQQKASDRWKEAKPDHLKCLIAKEAVGHPLCWLCHEPAVIRCTECLPEEWFCGECDVLRHKKQPLHNRECVIHGFLKPFHQPRMPLKRKMDITSMSKVPDCSCESTNFTILPGKPVILITINAYQPSKKSCDPEKQQEKTQEEHESLSETLEQETVEPSEKEERPGQKIKAQSGAASYRCSFKNEWIENACCHQGIADVTRHINSKGHQEKQKALQSSSGIQQYSVPLPSVGAMTAQEIKTRRAELKIAVMLANHNIPLAVTDHLGPLMKECFKDSATAQEYKCARTKTACIINQAVAAHFKNALVMLMRENPYTLITDGSNDTGREKMNPLTVRVFDVNKVGHRFLDMCTTSGTRCGTAELIFEKIDGQLQENCIPWCNCVGLSVDNAAVNIGQRNSIASRILQKNSSSFYVHGCPCHILHNTAKQAGFSFAEVADFDIEDIVVDVGFWFKGSTNRKGFLAEYVEILQHVSVRWLSLETCVTRILRLYEPLASYFKSTEENQPRLKRLQGAFSDPMTEVYLLFYQATIPVFTSLNLLLQRENPSIFLLQDEMIKFIRKLCSKFILPTVLQSHHKPEDIPYVDKENHLPGNKLSVGFTTRARLNHLLDAGDITAHQVDKFQTAALKFLMRAVEYALQKLPLREPLLNHARFVDVRQRAECGVEDALYFVERYVHLLPYHSPQEHDALGEEFLDYQTMPLPRLEADPDIKGFWANMASLKHKVTGVGRFERLSTMAKLVLVLPHSNADAERVFSLVGLNKTKTRNSLALEGTLSSLMAIKVADLEPCFKWEPSKSMIKAAKSATSTYNRAHVNL</sequence>
<dbReference type="Pfam" id="PF05699">
    <property type="entry name" value="Dimer_Tnp_hAT"/>
    <property type="match status" value="1"/>
</dbReference>
<accession>A0ABQ8L8V1</accession>
<feature type="region of interest" description="Disordered" evidence="1">
    <location>
        <begin position="1"/>
        <end position="56"/>
    </location>
</feature>
<proteinExistence type="predicted"/>
<feature type="region of interest" description="Disordered" evidence="1">
    <location>
        <begin position="229"/>
        <end position="272"/>
    </location>
</feature>
<reference evidence="3 4" key="1">
    <citation type="submission" date="2022-01" db="EMBL/GenBank/DDBJ databases">
        <title>A high-quality chromosome-level genome assembly of rohu carp, Labeo rohita.</title>
        <authorList>
            <person name="Arick M.A. II"/>
            <person name="Hsu C.-Y."/>
            <person name="Magbanua Z."/>
            <person name="Pechanova O."/>
            <person name="Grover C."/>
            <person name="Miller E."/>
            <person name="Thrash A."/>
            <person name="Ezzel L."/>
            <person name="Alam S."/>
            <person name="Benzie J."/>
            <person name="Hamilton M."/>
            <person name="Karsi A."/>
            <person name="Lawrence M.L."/>
            <person name="Peterson D.G."/>
        </authorList>
    </citation>
    <scope>NUCLEOTIDE SEQUENCE [LARGE SCALE GENOMIC DNA]</scope>
    <source>
        <strain evidence="4">BAU-BD-2019</strain>
        <tissue evidence="3">Blood</tissue>
    </source>
</reference>
<organism evidence="3 4">
    <name type="scientific">Labeo rohita</name>
    <name type="common">Indian major carp</name>
    <name type="synonym">Cyprinus rohita</name>
    <dbReference type="NCBI Taxonomy" id="84645"/>
    <lineage>
        <taxon>Eukaryota</taxon>
        <taxon>Metazoa</taxon>
        <taxon>Chordata</taxon>
        <taxon>Craniata</taxon>
        <taxon>Vertebrata</taxon>
        <taxon>Euteleostomi</taxon>
        <taxon>Actinopterygii</taxon>
        <taxon>Neopterygii</taxon>
        <taxon>Teleostei</taxon>
        <taxon>Ostariophysi</taxon>
        <taxon>Cypriniformes</taxon>
        <taxon>Cyprinidae</taxon>
        <taxon>Labeoninae</taxon>
        <taxon>Labeonini</taxon>
        <taxon>Labeo</taxon>
    </lineage>
</organism>
<evidence type="ECO:0000313" key="4">
    <source>
        <dbReference type="Proteomes" id="UP000830375"/>
    </source>
</evidence>
<evidence type="ECO:0000256" key="1">
    <source>
        <dbReference type="SAM" id="MobiDB-lite"/>
    </source>
</evidence>
<evidence type="ECO:0000313" key="3">
    <source>
        <dbReference type="EMBL" id="KAI2647105.1"/>
    </source>
</evidence>
<dbReference type="InterPro" id="IPR008906">
    <property type="entry name" value="HATC_C_dom"/>
</dbReference>
<feature type="domain" description="HAT C-terminal dimerisation" evidence="2">
    <location>
        <begin position="828"/>
        <end position="878"/>
    </location>
</feature>
<dbReference type="Proteomes" id="UP000830375">
    <property type="component" value="Unassembled WGS sequence"/>
</dbReference>
<gene>
    <name evidence="3" type="ORF">H4Q32_031253</name>
</gene>
<dbReference type="InterPro" id="IPR012337">
    <property type="entry name" value="RNaseH-like_sf"/>
</dbReference>
<name>A0ABQ8L8V1_LABRO</name>
<evidence type="ECO:0000259" key="2">
    <source>
        <dbReference type="Pfam" id="PF05699"/>
    </source>
</evidence>
<feature type="compositionally biased region" description="Basic and acidic residues" evidence="1">
    <location>
        <begin position="231"/>
        <end position="249"/>
    </location>
</feature>
<protein>
    <submittedName>
        <fullName evidence="3">Protein FAM200B</fullName>
    </submittedName>
</protein>
<dbReference type="SUPFAM" id="SSF53098">
    <property type="entry name" value="Ribonuclease H-like"/>
    <property type="match status" value="1"/>
</dbReference>
<dbReference type="PANTHER" id="PTHR37162">
    <property type="entry name" value="HAT FAMILY DIMERISATION DOMAINCONTAINING PROTEIN-RELATED"/>
    <property type="match status" value="1"/>
</dbReference>
<dbReference type="EMBL" id="JACTAM010000598">
    <property type="protein sequence ID" value="KAI2647105.1"/>
    <property type="molecule type" value="Genomic_DNA"/>
</dbReference>